<feature type="transmembrane region" description="Helical" evidence="1">
    <location>
        <begin position="64"/>
        <end position="97"/>
    </location>
</feature>
<gene>
    <name evidence="2" type="ORF">CWE06_07210</name>
</gene>
<sequence length="116" mass="13132">MDVVRDAAEHMKNPKTLTMVIYALYAASYITLVSGLAGIILNYLKRNEVADSWVATHFNWQIHTFWISLGITVVGIITTPILIGFVILFGNAVWVAYRLIKGFIFLYEDKPLPNGW</sequence>
<reference evidence="2 3" key="1">
    <citation type="journal article" date="2011" name="Front. Microbiol.">
        <title>Genomic signatures of strain selection and enhancement in Bacillus atrophaeus var. globigii, a historical biowarfare simulant.</title>
        <authorList>
            <person name="Gibbons H.S."/>
            <person name="Broomall S.M."/>
            <person name="McNew L.A."/>
            <person name="Daligault H."/>
            <person name="Chapman C."/>
            <person name="Bruce D."/>
            <person name="Karavis M."/>
            <person name="Krepps M."/>
            <person name="McGregor P.A."/>
            <person name="Hong C."/>
            <person name="Park K.H."/>
            <person name="Akmal A."/>
            <person name="Feldman A."/>
            <person name="Lin J.S."/>
            <person name="Chang W.E."/>
            <person name="Higgs B.W."/>
            <person name="Demirev P."/>
            <person name="Lindquist J."/>
            <person name="Liem A."/>
            <person name="Fochler E."/>
            <person name="Read T.D."/>
            <person name="Tapia R."/>
            <person name="Johnson S."/>
            <person name="Bishop-Lilly K.A."/>
            <person name="Detter C."/>
            <person name="Han C."/>
            <person name="Sozhamannan S."/>
            <person name="Rosenzweig C.N."/>
            <person name="Skowronski E.W."/>
        </authorList>
    </citation>
    <scope>NUCLEOTIDE SEQUENCE [LARGE SCALE GENOMIC DNA]</scope>
    <source>
        <strain evidence="2 3">AK5</strain>
    </source>
</reference>
<keyword evidence="1" id="KW-1133">Transmembrane helix</keyword>
<evidence type="ECO:0000313" key="3">
    <source>
        <dbReference type="Proteomes" id="UP000288212"/>
    </source>
</evidence>
<evidence type="ECO:0000256" key="1">
    <source>
        <dbReference type="SAM" id="Phobius"/>
    </source>
</evidence>
<protein>
    <recommendedName>
        <fullName evidence="4">DUF4870 domain-containing protein</fullName>
    </recommendedName>
</protein>
<dbReference type="EMBL" id="PIPI01000004">
    <property type="protein sequence ID" value="RUO19817.1"/>
    <property type="molecule type" value="Genomic_DNA"/>
</dbReference>
<keyword evidence="1" id="KW-0472">Membrane</keyword>
<keyword evidence="1" id="KW-0812">Transmembrane</keyword>
<organism evidence="2 3">
    <name type="scientific">Aliidiomarina haloalkalitolerans</name>
    <dbReference type="NCBI Taxonomy" id="859059"/>
    <lineage>
        <taxon>Bacteria</taxon>
        <taxon>Pseudomonadati</taxon>
        <taxon>Pseudomonadota</taxon>
        <taxon>Gammaproteobacteria</taxon>
        <taxon>Alteromonadales</taxon>
        <taxon>Idiomarinaceae</taxon>
        <taxon>Aliidiomarina</taxon>
    </lineage>
</organism>
<dbReference type="OrthoDB" id="5405464at2"/>
<dbReference type="AlphaFoldDB" id="A0A432VTM1"/>
<keyword evidence="3" id="KW-1185">Reference proteome</keyword>
<evidence type="ECO:0000313" key="2">
    <source>
        <dbReference type="EMBL" id="RUO19817.1"/>
    </source>
</evidence>
<dbReference type="RefSeq" id="WP_126792620.1">
    <property type="nucleotide sequence ID" value="NZ_PIPI01000004.1"/>
</dbReference>
<dbReference type="Proteomes" id="UP000288212">
    <property type="component" value="Unassembled WGS sequence"/>
</dbReference>
<name>A0A432VTM1_9GAMM</name>
<comment type="caution">
    <text evidence="2">The sequence shown here is derived from an EMBL/GenBank/DDBJ whole genome shotgun (WGS) entry which is preliminary data.</text>
</comment>
<evidence type="ECO:0008006" key="4">
    <source>
        <dbReference type="Google" id="ProtNLM"/>
    </source>
</evidence>
<proteinExistence type="predicted"/>
<feature type="transmembrane region" description="Helical" evidence="1">
    <location>
        <begin position="20"/>
        <end position="44"/>
    </location>
</feature>
<accession>A0A432VTM1</accession>